<gene>
    <name evidence="2" type="ORF">EDC63_102206</name>
</gene>
<evidence type="ECO:0000256" key="1">
    <source>
        <dbReference type="SAM" id="Phobius"/>
    </source>
</evidence>
<feature type="transmembrane region" description="Helical" evidence="1">
    <location>
        <begin position="102"/>
        <end position="123"/>
    </location>
</feature>
<evidence type="ECO:0000313" key="2">
    <source>
        <dbReference type="EMBL" id="TCV89685.1"/>
    </source>
</evidence>
<keyword evidence="3" id="KW-1185">Reference proteome</keyword>
<keyword evidence="1" id="KW-0472">Membrane</keyword>
<evidence type="ECO:0000313" key="3">
    <source>
        <dbReference type="Proteomes" id="UP000295367"/>
    </source>
</evidence>
<protein>
    <submittedName>
        <fullName evidence="2">Uncharacterized protein</fullName>
    </submittedName>
</protein>
<comment type="caution">
    <text evidence="2">The sequence shown here is derived from an EMBL/GenBank/DDBJ whole genome shotgun (WGS) entry which is preliminary data.</text>
</comment>
<proteinExistence type="predicted"/>
<dbReference type="Proteomes" id="UP000295367">
    <property type="component" value="Unassembled WGS sequence"/>
</dbReference>
<name>A0A4R3YB75_9PROT</name>
<keyword evidence="1" id="KW-1133">Transmembrane helix</keyword>
<reference evidence="2 3" key="1">
    <citation type="submission" date="2019-03" db="EMBL/GenBank/DDBJ databases">
        <title>Genomic Encyclopedia of Type Strains, Phase IV (KMG-IV): sequencing the most valuable type-strain genomes for metagenomic binning, comparative biology and taxonomic classification.</title>
        <authorList>
            <person name="Goeker M."/>
        </authorList>
    </citation>
    <scope>NUCLEOTIDE SEQUENCE [LARGE SCALE GENOMIC DNA]</scope>
    <source>
        <strain evidence="2 3">DSM 100309</strain>
    </source>
</reference>
<dbReference type="RefSeq" id="WP_124947007.1">
    <property type="nucleotide sequence ID" value="NZ_BHVT01000057.1"/>
</dbReference>
<dbReference type="AlphaFoldDB" id="A0A4R3YB75"/>
<feature type="transmembrane region" description="Helical" evidence="1">
    <location>
        <begin position="12"/>
        <end position="34"/>
    </location>
</feature>
<organism evidence="2 3">
    <name type="scientific">Sulfurirhabdus autotrophica</name>
    <dbReference type="NCBI Taxonomy" id="1706046"/>
    <lineage>
        <taxon>Bacteria</taxon>
        <taxon>Pseudomonadati</taxon>
        <taxon>Pseudomonadota</taxon>
        <taxon>Betaproteobacteria</taxon>
        <taxon>Nitrosomonadales</taxon>
        <taxon>Sulfuricellaceae</taxon>
        <taxon>Sulfurirhabdus</taxon>
    </lineage>
</organism>
<accession>A0A4R3YB75</accession>
<dbReference type="EMBL" id="SMCO01000002">
    <property type="protein sequence ID" value="TCV89685.1"/>
    <property type="molecule type" value="Genomic_DNA"/>
</dbReference>
<keyword evidence="1" id="KW-0812">Transmembrane</keyword>
<sequence>MKFSLNVWQRLWLVILVVLFIIMALTLAASAWPAKNPQIVADMVSPACKGWTELPAGFFPEKYPVMGEKCYALQAFIFSEQTNVKTPEDYERFLVDLRIKTLVKWVLIWIGTMFWLYVIGWAAGWVTGFRNPPEA</sequence>